<evidence type="ECO:0000256" key="1">
    <source>
        <dbReference type="ARBA" id="ARBA00005291"/>
    </source>
</evidence>
<name>A0A1Y2L3V1_9PROT</name>
<proteinExistence type="inferred from homology"/>
<evidence type="ECO:0000259" key="2">
    <source>
        <dbReference type="Pfam" id="PF07978"/>
    </source>
</evidence>
<dbReference type="Pfam" id="PF07978">
    <property type="entry name" value="NIPSNAP"/>
    <property type="match status" value="1"/>
</dbReference>
<evidence type="ECO:0000313" key="3">
    <source>
        <dbReference type="EMBL" id="OSQ40482.1"/>
    </source>
</evidence>
<organism evidence="3 4">
    <name type="scientific">Thalassospira mesophila</name>
    <dbReference type="NCBI Taxonomy" id="1293891"/>
    <lineage>
        <taxon>Bacteria</taxon>
        <taxon>Pseudomonadati</taxon>
        <taxon>Pseudomonadota</taxon>
        <taxon>Alphaproteobacteria</taxon>
        <taxon>Rhodospirillales</taxon>
        <taxon>Thalassospiraceae</taxon>
        <taxon>Thalassospira</taxon>
    </lineage>
</organism>
<dbReference type="RefSeq" id="WP_085578732.1">
    <property type="nucleotide sequence ID" value="NZ_JFKA01000001.1"/>
</dbReference>
<dbReference type="PANTHER" id="PTHR21017:SF17">
    <property type="entry name" value="PROTEIN NIPSNAP"/>
    <property type="match status" value="1"/>
</dbReference>
<keyword evidence="4" id="KW-1185">Reference proteome</keyword>
<dbReference type="Gene3D" id="3.30.70.100">
    <property type="match status" value="1"/>
</dbReference>
<reference evidence="3 4" key="1">
    <citation type="submission" date="2014-03" db="EMBL/GenBank/DDBJ databases">
        <title>The draft genome sequence of Thalassospira mesophila JCM 18969.</title>
        <authorList>
            <person name="Lai Q."/>
            <person name="Shao Z."/>
        </authorList>
    </citation>
    <scope>NUCLEOTIDE SEQUENCE [LARGE SCALE GENOMIC DNA]</scope>
    <source>
        <strain evidence="3 4">JCM 18969</strain>
    </source>
</reference>
<accession>A0A1Y2L3V1</accession>
<dbReference type="Proteomes" id="UP000193391">
    <property type="component" value="Unassembled WGS sequence"/>
</dbReference>
<dbReference type="AlphaFoldDB" id="A0A1Y2L3V1"/>
<dbReference type="InterPro" id="IPR051557">
    <property type="entry name" value="NipSnap_domain"/>
</dbReference>
<protein>
    <submittedName>
        <fullName evidence="3">NIPSNAP family containing protein</fullName>
    </submittedName>
</protein>
<dbReference type="InterPro" id="IPR012577">
    <property type="entry name" value="NIPSNAP"/>
</dbReference>
<dbReference type="EMBL" id="JFKA01000001">
    <property type="protein sequence ID" value="OSQ40482.1"/>
    <property type="molecule type" value="Genomic_DNA"/>
</dbReference>
<sequence length="108" mass="12386">MLYDVRTYTVYPGTLKKQLALYGEFGFPVQSRHLGQPHAYMVTETGPVNSYVHIWAYDSAADREEKRKSLQADPEWQAYLKKSAEAGHLVNQENKLMTPAPFWTPPAR</sequence>
<gene>
    <name evidence="3" type="ORF">TMES_01445</name>
</gene>
<comment type="caution">
    <text evidence="3">The sequence shown here is derived from an EMBL/GenBank/DDBJ whole genome shotgun (WGS) entry which is preliminary data.</text>
</comment>
<dbReference type="PANTHER" id="PTHR21017">
    <property type="entry name" value="NIPSNAP-RELATED"/>
    <property type="match status" value="1"/>
</dbReference>
<dbReference type="OrthoDB" id="9812037at2"/>
<dbReference type="InterPro" id="IPR011008">
    <property type="entry name" value="Dimeric_a/b-barrel"/>
</dbReference>
<evidence type="ECO:0000313" key="4">
    <source>
        <dbReference type="Proteomes" id="UP000193391"/>
    </source>
</evidence>
<feature type="domain" description="NIPSNAP" evidence="2">
    <location>
        <begin position="3"/>
        <end position="102"/>
    </location>
</feature>
<comment type="similarity">
    <text evidence="1">Belongs to the NipSnap family.</text>
</comment>
<dbReference type="SUPFAM" id="SSF54909">
    <property type="entry name" value="Dimeric alpha+beta barrel"/>
    <property type="match status" value="1"/>
</dbReference>